<protein>
    <submittedName>
        <fullName evidence="1">XRE family transcriptional regulator</fullName>
    </submittedName>
</protein>
<dbReference type="Proteomes" id="UP001222683">
    <property type="component" value="Chromosome"/>
</dbReference>
<reference evidence="1" key="1">
    <citation type="submission" date="2023-02" db="EMBL/GenBank/DDBJ databases">
        <title>Complete genome sequence of Lactobacillus ruminis CACC888 isolated from Pig feces.</title>
        <authorList>
            <person name="Park S."/>
            <person name="Park M.A."/>
            <person name="Kim D.-H."/>
            <person name="Kim Y."/>
        </authorList>
    </citation>
    <scope>NUCLEOTIDE SEQUENCE</scope>
    <source>
        <strain evidence="1">CACC888</strain>
    </source>
</reference>
<dbReference type="RefSeq" id="WP_273745269.1">
    <property type="nucleotide sequence ID" value="NZ_CP117692.1"/>
</dbReference>
<evidence type="ECO:0000313" key="1">
    <source>
        <dbReference type="EMBL" id="WDC82494.1"/>
    </source>
</evidence>
<proteinExistence type="predicted"/>
<evidence type="ECO:0000313" key="2">
    <source>
        <dbReference type="Proteomes" id="UP001222683"/>
    </source>
</evidence>
<name>A0AAQ2XK05_9LACO</name>
<organism evidence="1 2">
    <name type="scientific">Ligilactobacillus ruminis</name>
    <dbReference type="NCBI Taxonomy" id="1623"/>
    <lineage>
        <taxon>Bacteria</taxon>
        <taxon>Bacillati</taxon>
        <taxon>Bacillota</taxon>
        <taxon>Bacilli</taxon>
        <taxon>Lactobacillales</taxon>
        <taxon>Lactobacillaceae</taxon>
        <taxon>Ligilactobacillus</taxon>
    </lineage>
</organism>
<sequence length="97" mass="11255">MVERKQYDPGLVRIGELITQKRKALGDPYNTREKFIAQTSKDIFGGKEWVSVRHLANLELGKNWISIEKFIILADALQQEPVSLFKEFIDAYRNENS</sequence>
<dbReference type="EMBL" id="CP117692">
    <property type="protein sequence ID" value="WDC82494.1"/>
    <property type="molecule type" value="Genomic_DNA"/>
</dbReference>
<gene>
    <name evidence="1" type="ORF">PSR59_02345</name>
</gene>
<dbReference type="AlphaFoldDB" id="A0AAQ2XK05"/>
<accession>A0AAQ2XK05</accession>